<feature type="compositionally biased region" description="Basic and acidic residues" evidence="8">
    <location>
        <begin position="269"/>
        <end position="281"/>
    </location>
</feature>
<dbReference type="Proteomes" id="UP000192223">
    <property type="component" value="Unplaced"/>
</dbReference>
<dbReference type="SUPFAM" id="SSF52540">
    <property type="entry name" value="P-loop containing nucleoside triphosphate hydrolases"/>
    <property type="match status" value="1"/>
</dbReference>
<dbReference type="PANTHER" id="PTHR18934">
    <property type="entry name" value="ATP-DEPENDENT RNA HELICASE"/>
    <property type="match status" value="1"/>
</dbReference>
<feature type="compositionally biased region" description="Basic and acidic residues" evidence="8">
    <location>
        <begin position="210"/>
        <end position="222"/>
    </location>
</feature>
<organism evidence="11 12">
    <name type="scientific">Agrilus planipennis</name>
    <name type="common">Emerald ash borer</name>
    <name type="synonym">Agrilus marcopoli</name>
    <dbReference type="NCBI Taxonomy" id="224129"/>
    <lineage>
        <taxon>Eukaryota</taxon>
        <taxon>Metazoa</taxon>
        <taxon>Ecdysozoa</taxon>
        <taxon>Arthropoda</taxon>
        <taxon>Hexapoda</taxon>
        <taxon>Insecta</taxon>
        <taxon>Pterygota</taxon>
        <taxon>Neoptera</taxon>
        <taxon>Endopterygota</taxon>
        <taxon>Coleoptera</taxon>
        <taxon>Polyphaga</taxon>
        <taxon>Elateriformia</taxon>
        <taxon>Buprestoidea</taxon>
        <taxon>Buprestidae</taxon>
        <taxon>Agrilinae</taxon>
        <taxon>Agrilus</taxon>
    </lineage>
</organism>
<evidence type="ECO:0000256" key="4">
    <source>
        <dbReference type="ARBA" id="ARBA00022801"/>
    </source>
</evidence>
<dbReference type="InterPro" id="IPR011709">
    <property type="entry name" value="DEAD-box_helicase_OB_fold"/>
</dbReference>
<evidence type="ECO:0000313" key="11">
    <source>
        <dbReference type="Proteomes" id="UP000192223"/>
    </source>
</evidence>
<dbReference type="InParanoid" id="A0A7F5RNP0"/>
<feature type="compositionally biased region" description="Basic and acidic residues" evidence="8">
    <location>
        <begin position="250"/>
        <end position="261"/>
    </location>
</feature>
<evidence type="ECO:0000256" key="5">
    <source>
        <dbReference type="ARBA" id="ARBA00022806"/>
    </source>
</evidence>
<keyword evidence="11" id="KW-1185">Reference proteome</keyword>
<dbReference type="FunCoup" id="A0A7F5RNP0">
    <property type="interactions" value="2431"/>
</dbReference>
<dbReference type="PROSITE" id="PS51194">
    <property type="entry name" value="HELICASE_CTER"/>
    <property type="match status" value="1"/>
</dbReference>
<protein>
    <recommendedName>
        <fullName evidence="2">RNA helicase</fullName>
        <ecNumber evidence="2">3.6.4.13</ecNumber>
    </recommendedName>
</protein>
<evidence type="ECO:0000256" key="1">
    <source>
        <dbReference type="ARBA" id="ARBA00008792"/>
    </source>
</evidence>
<dbReference type="InterPro" id="IPR001650">
    <property type="entry name" value="Helicase_C-like"/>
</dbReference>
<evidence type="ECO:0000256" key="8">
    <source>
        <dbReference type="SAM" id="MobiDB-lite"/>
    </source>
</evidence>
<dbReference type="InterPro" id="IPR048333">
    <property type="entry name" value="HA2_WH"/>
</dbReference>
<dbReference type="SMART" id="SM00847">
    <property type="entry name" value="HA2"/>
    <property type="match status" value="1"/>
</dbReference>
<feature type="domain" description="Helicase C-terminal" evidence="10">
    <location>
        <begin position="569"/>
        <end position="760"/>
    </location>
</feature>
<feature type="region of interest" description="Disordered" evidence="8">
    <location>
        <begin position="170"/>
        <end position="234"/>
    </location>
</feature>
<gene>
    <name evidence="12" type="primary">LOC108742932</name>
</gene>
<dbReference type="Pfam" id="PF21010">
    <property type="entry name" value="HA2_C"/>
    <property type="match status" value="1"/>
</dbReference>
<dbReference type="AlphaFoldDB" id="A0A7F5RNP0"/>
<dbReference type="Pfam" id="PF07717">
    <property type="entry name" value="OB_NTP_bind"/>
    <property type="match status" value="1"/>
</dbReference>
<dbReference type="InterPro" id="IPR027417">
    <property type="entry name" value="P-loop_NTPase"/>
</dbReference>
<dbReference type="Pfam" id="PF00270">
    <property type="entry name" value="DEAD"/>
    <property type="match status" value="1"/>
</dbReference>
<feature type="domain" description="Helicase ATP-binding" evidence="9">
    <location>
        <begin position="320"/>
        <end position="486"/>
    </location>
</feature>
<dbReference type="GO" id="GO:0003724">
    <property type="term" value="F:RNA helicase activity"/>
    <property type="evidence" value="ECO:0007669"/>
    <property type="project" value="UniProtKB-EC"/>
</dbReference>
<dbReference type="GO" id="GO:0005730">
    <property type="term" value="C:nucleolus"/>
    <property type="evidence" value="ECO:0007669"/>
    <property type="project" value="TreeGrafter"/>
</dbReference>
<dbReference type="Pfam" id="PF00271">
    <property type="entry name" value="Helicase_C"/>
    <property type="match status" value="1"/>
</dbReference>
<dbReference type="RefSeq" id="XP_025837643.1">
    <property type="nucleotide sequence ID" value="XM_025981858.1"/>
</dbReference>
<evidence type="ECO:0000259" key="10">
    <source>
        <dbReference type="PROSITE" id="PS51194"/>
    </source>
</evidence>
<name>A0A7F5RNP0_AGRPL</name>
<evidence type="ECO:0000259" key="9">
    <source>
        <dbReference type="PROSITE" id="PS51192"/>
    </source>
</evidence>
<dbReference type="InterPro" id="IPR014001">
    <property type="entry name" value="Helicase_ATP-bd"/>
</dbReference>
<dbReference type="CDD" id="cd17982">
    <property type="entry name" value="DEXHc_DHX37"/>
    <property type="match status" value="1"/>
</dbReference>
<keyword evidence="4" id="KW-0378">Hydrolase</keyword>
<dbReference type="InterPro" id="IPR056371">
    <property type="entry name" value="DHX37-like_C"/>
</dbReference>
<evidence type="ECO:0000313" key="12">
    <source>
        <dbReference type="RefSeq" id="XP_025837643.1"/>
    </source>
</evidence>
<dbReference type="GO" id="GO:0005524">
    <property type="term" value="F:ATP binding"/>
    <property type="evidence" value="ECO:0007669"/>
    <property type="project" value="UniProtKB-KW"/>
</dbReference>
<evidence type="ECO:0000256" key="3">
    <source>
        <dbReference type="ARBA" id="ARBA00022741"/>
    </source>
</evidence>
<proteinExistence type="inferred from homology"/>
<dbReference type="OrthoDB" id="10025033at2759"/>
<dbReference type="CTD" id="31205"/>
<feature type="compositionally biased region" description="Basic and acidic residues" evidence="8">
    <location>
        <begin position="185"/>
        <end position="199"/>
    </location>
</feature>
<dbReference type="GeneID" id="108742932"/>
<sequence length="1186" mass="136346">MIKKRYNWKARQPVKTVVDNSDTRKIQLDLNVEGTYDDSNVLALPSKKRKTKIKHTKSEPTRILSKKQRKRFEKIIERKNKKIKRAGLLEELAKVQASPQELEKLTSISSVQTKGLKRHFSEQQNVNFEDFDFNLEDIGDTSGKNKVIINSIKGAKRKRILLQKADKKVNDPNVVGFDSSSDSESDLHTENNEVKDKESLNANENNIDSTKNEDKNLDKDKQQQQSLQKNKEGKIKETKITEECNLENKEKGKETKIDKQNRSNGDGNTNKEDKKNNNKERYNLNHLERRPAIFVGIKRDSKIQKARLKLPILAEEQQIMEIINENSIIILAGETGSGKTTQVPQFLYEAGYALEKMIAVTEPRRVAAISMSKRVAQEMSMTSKEISYLIRFEGTVTDQTKIKFMTDGVLLKEVQTDFLLTKYSVVILDEAHERSVYTDILIGLLSRIVPLRNKKGIPLKLIIMSATLRVQDFTENVRLFKVTPPLINIDARQFPVTVHFNKRTNENYLQEAFIKTSKIHKENSEGGILVFVTGQQEVNMLVKKLRNAFPFRNKYKFETQNEKEINDDNRDEENINLQKRLRKKKTKIIPEINLDDYSLPGDNEDSENEELNSDEEFETEMTVVSNNSQPLWVLPLYSMLPSHKQAKVFQPPPPGSRLCIVSTNVAETSLTIPNIKYVVDTGKTKMKLYDKITGVTSYIVTWTSKASASQRTGRAGRMGPGHCYRLYSSAVFNDIFQDYDTPEIQQKPVDDLYLQMKCMNIDKVANFPFPTAPDMLQLKMSENRLTTLGAIKDNRVTPLGRAISKFPVLPRYGKMLALSHQYELLPYTICLVAALSVQEVLLENPIGQTDSEEVKNVRQKWISLRRQWAGTGNFLLLGDAMVLLKAVGAAEYANSEGKLEKFCIENGLRYKAVVEIRKLRIQLTNEIKTNMPEIDIVVDPKLNPPTDLQAKLLRQIMLSGMGDQVAKKITPDELKDGEERRKYKYAYHANNMEEPVYLHQGSVLRKNLPEYVIFQEIYETNKMYMRGVTAIEPEWLPIYVSNLCNLDRPLTEPEPFYDVNSDKIFCYVTGTFGSQNWPISNVKVEYPETLDAYKWFSKFLLEGKVFNKLEKYKSVLLSSPSMMVKTWAKLQPRTDGILKMLAFKHTRSRAKLEELWKENPKFLLTEYLRWLPQSAYGEVSLMWPPI</sequence>
<keyword evidence="6" id="KW-0067">ATP-binding</keyword>
<dbReference type="GO" id="GO:0000462">
    <property type="term" value="P:maturation of SSU-rRNA from tricistronic rRNA transcript (SSU-rRNA, 5.8S rRNA, LSU-rRNA)"/>
    <property type="evidence" value="ECO:0007669"/>
    <property type="project" value="TreeGrafter"/>
</dbReference>
<feature type="compositionally biased region" description="Polar residues" evidence="8">
    <location>
        <begin position="200"/>
        <end position="209"/>
    </location>
</feature>
<dbReference type="Gene3D" id="3.40.50.300">
    <property type="entry name" value="P-loop containing nucleotide triphosphate hydrolases"/>
    <property type="match status" value="2"/>
</dbReference>
<evidence type="ECO:0000256" key="2">
    <source>
        <dbReference type="ARBA" id="ARBA00012552"/>
    </source>
</evidence>
<dbReference type="EC" id="3.6.4.13" evidence="2"/>
<dbReference type="GO" id="GO:0016787">
    <property type="term" value="F:hydrolase activity"/>
    <property type="evidence" value="ECO:0007669"/>
    <property type="project" value="UniProtKB-KW"/>
</dbReference>
<dbReference type="Gene3D" id="1.20.120.1080">
    <property type="match status" value="1"/>
</dbReference>
<dbReference type="InterPro" id="IPR007502">
    <property type="entry name" value="Helicase-assoc_dom"/>
</dbReference>
<comment type="catalytic activity">
    <reaction evidence="7">
        <text>ATP + H2O = ADP + phosphate + H(+)</text>
        <dbReference type="Rhea" id="RHEA:13065"/>
        <dbReference type="ChEBI" id="CHEBI:15377"/>
        <dbReference type="ChEBI" id="CHEBI:15378"/>
        <dbReference type="ChEBI" id="CHEBI:30616"/>
        <dbReference type="ChEBI" id="CHEBI:43474"/>
        <dbReference type="ChEBI" id="CHEBI:456216"/>
        <dbReference type="EC" id="3.6.4.13"/>
    </reaction>
</comment>
<dbReference type="SMART" id="SM00490">
    <property type="entry name" value="HELICc"/>
    <property type="match status" value="1"/>
</dbReference>
<dbReference type="Pfam" id="PF23362">
    <property type="entry name" value="DHX37_C"/>
    <property type="match status" value="1"/>
</dbReference>
<dbReference type="CDD" id="cd18791">
    <property type="entry name" value="SF2_C_RHA"/>
    <property type="match status" value="1"/>
</dbReference>
<keyword evidence="3" id="KW-0547">Nucleotide-binding</keyword>
<dbReference type="PANTHER" id="PTHR18934:SF99">
    <property type="entry name" value="ATP-DEPENDENT RNA HELICASE DHX37-RELATED"/>
    <property type="match status" value="1"/>
</dbReference>
<dbReference type="InterPro" id="IPR011545">
    <property type="entry name" value="DEAD/DEAH_box_helicase_dom"/>
</dbReference>
<dbReference type="PROSITE" id="PS00690">
    <property type="entry name" value="DEAH_ATP_HELICASE"/>
    <property type="match status" value="1"/>
</dbReference>
<dbReference type="GO" id="GO:0003723">
    <property type="term" value="F:RNA binding"/>
    <property type="evidence" value="ECO:0007669"/>
    <property type="project" value="TreeGrafter"/>
</dbReference>
<reference evidence="12" key="1">
    <citation type="submission" date="2025-08" db="UniProtKB">
        <authorList>
            <consortium name="RefSeq"/>
        </authorList>
    </citation>
    <scope>IDENTIFICATION</scope>
    <source>
        <tissue evidence="12">Entire body</tissue>
    </source>
</reference>
<feature type="region of interest" description="Disordered" evidence="8">
    <location>
        <begin position="250"/>
        <end position="281"/>
    </location>
</feature>
<dbReference type="SMART" id="SM00487">
    <property type="entry name" value="DEXDc"/>
    <property type="match status" value="1"/>
</dbReference>
<accession>A0A7F5RNP0</accession>
<dbReference type="PROSITE" id="PS51192">
    <property type="entry name" value="HELICASE_ATP_BIND_1"/>
    <property type="match status" value="1"/>
</dbReference>
<dbReference type="FunFam" id="3.40.50.300:FF:000637">
    <property type="entry name" value="ATP-dependent RNA helicase DHX37/DHR1"/>
    <property type="match status" value="1"/>
</dbReference>
<keyword evidence="5 12" id="KW-0347">Helicase</keyword>
<dbReference type="InterPro" id="IPR002464">
    <property type="entry name" value="DNA/RNA_helicase_DEAH_CS"/>
</dbReference>
<comment type="similarity">
    <text evidence="1">Belongs to the DEAD box helicase family. DEAH subfamily.</text>
</comment>
<evidence type="ECO:0000256" key="7">
    <source>
        <dbReference type="ARBA" id="ARBA00047984"/>
    </source>
</evidence>
<evidence type="ECO:0000256" key="6">
    <source>
        <dbReference type="ARBA" id="ARBA00022840"/>
    </source>
</evidence>
<dbReference type="Pfam" id="PF04408">
    <property type="entry name" value="WHD_HA2"/>
    <property type="match status" value="1"/>
</dbReference>
<dbReference type="KEGG" id="apln:108742932"/>